<dbReference type="Proteomes" id="UP000799755">
    <property type="component" value="Unassembled WGS sequence"/>
</dbReference>
<evidence type="ECO:0000313" key="1">
    <source>
        <dbReference type="EMBL" id="KAF2469821.1"/>
    </source>
</evidence>
<organism evidence="1 2">
    <name type="scientific">Lindgomyces ingoldianus</name>
    <dbReference type="NCBI Taxonomy" id="673940"/>
    <lineage>
        <taxon>Eukaryota</taxon>
        <taxon>Fungi</taxon>
        <taxon>Dikarya</taxon>
        <taxon>Ascomycota</taxon>
        <taxon>Pezizomycotina</taxon>
        <taxon>Dothideomycetes</taxon>
        <taxon>Pleosporomycetidae</taxon>
        <taxon>Pleosporales</taxon>
        <taxon>Lindgomycetaceae</taxon>
        <taxon>Lindgomyces</taxon>
    </lineage>
</organism>
<protein>
    <submittedName>
        <fullName evidence="1">Uncharacterized protein</fullName>
    </submittedName>
</protein>
<gene>
    <name evidence="1" type="ORF">BDR25DRAFT_315059</name>
</gene>
<comment type="caution">
    <text evidence="1">The sequence shown here is derived from an EMBL/GenBank/DDBJ whole genome shotgun (WGS) entry which is preliminary data.</text>
</comment>
<sequence>MPSFNEMGSPTIPPAREDVLEEVFPTSLPPRPPPSLSQLWIARVFSSIFRHRGSTGADTSNNDIELGSGMPASSGVTTPQSATASSGQVSSVPITNQQHRTGRNQLAEEVPSINVETRRKKRRYLLQRLARNVPDTTRKEWLTCISLLIWVGVVALMLLLVLWLKGSGRIAAPFVN</sequence>
<accession>A0ACB6QUF9</accession>
<evidence type="ECO:0000313" key="2">
    <source>
        <dbReference type="Proteomes" id="UP000799755"/>
    </source>
</evidence>
<keyword evidence="2" id="KW-1185">Reference proteome</keyword>
<dbReference type="EMBL" id="MU003510">
    <property type="protein sequence ID" value="KAF2469821.1"/>
    <property type="molecule type" value="Genomic_DNA"/>
</dbReference>
<name>A0ACB6QUF9_9PLEO</name>
<proteinExistence type="predicted"/>
<reference evidence="1" key="1">
    <citation type="journal article" date="2020" name="Stud. Mycol.">
        <title>101 Dothideomycetes genomes: a test case for predicting lifestyles and emergence of pathogens.</title>
        <authorList>
            <person name="Haridas S."/>
            <person name="Albert R."/>
            <person name="Binder M."/>
            <person name="Bloem J."/>
            <person name="Labutti K."/>
            <person name="Salamov A."/>
            <person name="Andreopoulos B."/>
            <person name="Baker S."/>
            <person name="Barry K."/>
            <person name="Bills G."/>
            <person name="Bluhm B."/>
            <person name="Cannon C."/>
            <person name="Castanera R."/>
            <person name="Culley D."/>
            <person name="Daum C."/>
            <person name="Ezra D."/>
            <person name="Gonzalez J."/>
            <person name="Henrissat B."/>
            <person name="Kuo A."/>
            <person name="Liang C."/>
            <person name="Lipzen A."/>
            <person name="Lutzoni F."/>
            <person name="Magnuson J."/>
            <person name="Mondo S."/>
            <person name="Nolan M."/>
            <person name="Ohm R."/>
            <person name="Pangilinan J."/>
            <person name="Park H.-J."/>
            <person name="Ramirez L."/>
            <person name="Alfaro M."/>
            <person name="Sun H."/>
            <person name="Tritt A."/>
            <person name="Yoshinaga Y."/>
            <person name="Zwiers L.-H."/>
            <person name="Turgeon B."/>
            <person name="Goodwin S."/>
            <person name="Spatafora J."/>
            <person name="Crous P."/>
            <person name="Grigoriev I."/>
        </authorList>
    </citation>
    <scope>NUCLEOTIDE SEQUENCE</scope>
    <source>
        <strain evidence="1">ATCC 200398</strain>
    </source>
</reference>